<protein>
    <submittedName>
        <fullName evidence="2">Alpha/Beta hydrolase protein</fullName>
    </submittedName>
</protein>
<dbReference type="SUPFAM" id="SSF53474">
    <property type="entry name" value="alpha/beta-Hydrolases"/>
    <property type="match status" value="1"/>
</dbReference>
<evidence type="ECO:0000259" key="1">
    <source>
        <dbReference type="Pfam" id="PF00561"/>
    </source>
</evidence>
<dbReference type="InterPro" id="IPR029058">
    <property type="entry name" value="AB_hydrolase_fold"/>
</dbReference>
<keyword evidence="2" id="KW-0378">Hydrolase</keyword>
<name>A0AAD7FFK9_9AGAR</name>
<dbReference type="Pfam" id="PF00561">
    <property type="entry name" value="Abhydrolase_1"/>
    <property type="match status" value="1"/>
</dbReference>
<comment type="caution">
    <text evidence="2">The sequence shown here is derived from an EMBL/GenBank/DDBJ whole genome shotgun (WGS) entry which is preliminary data.</text>
</comment>
<reference evidence="2" key="1">
    <citation type="submission" date="2023-03" db="EMBL/GenBank/DDBJ databases">
        <title>Massive genome expansion in bonnet fungi (Mycena s.s.) driven by repeated elements and novel gene families across ecological guilds.</title>
        <authorList>
            <consortium name="Lawrence Berkeley National Laboratory"/>
            <person name="Harder C.B."/>
            <person name="Miyauchi S."/>
            <person name="Viragh M."/>
            <person name="Kuo A."/>
            <person name="Thoen E."/>
            <person name="Andreopoulos B."/>
            <person name="Lu D."/>
            <person name="Skrede I."/>
            <person name="Drula E."/>
            <person name="Henrissat B."/>
            <person name="Morin E."/>
            <person name="Kohler A."/>
            <person name="Barry K."/>
            <person name="LaButti K."/>
            <person name="Morin E."/>
            <person name="Salamov A."/>
            <person name="Lipzen A."/>
            <person name="Mereny Z."/>
            <person name="Hegedus B."/>
            <person name="Baldrian P."/>
            <person name="Stursova M."/>
            <person name="Weitz H."/>
            <person name="Taylor A."/>
            <person name="Grigoriev I.V."/>
            <person name="Nagy L.G."/>
            <person name="Martin F."/>
            <person name="Kauserud H."/>
        </authorList>
    </citation>
    <scope>NUCLEOTIDE SEQUENCE</scope>
    <source>
        <strain evidence="2">9284</strain>
    </source>
</reference>
<keyword evidence="3" id="KW-1185">Reference proteome</keyword>
<sequence length="342" mass="37129">MPSLDLPTANGLGRFHYTLSTPEDADATAIVAGLPTLVLLHPVYIGSHIFHPIFADPRLRRFNLVTMDLRGHGQTSADVEDTYGRETGAKDVLNLMAALKLPACHLMGVSMGACMALQVAALDPEKVLSMFMLSPLPLQEPPESAEGRQEIYDCWVAGFADYPDRVDDSALEDAVYGAVQLAFNNQNTNLGSALISHALPSGIRNWSPDKFSAFHTASVKFFLNRFPLPKSQLERIRAPIALVHCSDDVAYPISYSEELLTSLRSAQLDARIYTIEGAPHFGNVTHVKETNTMLYDFVLSNLTPGIAIPAAQSGVKSPFAADLMAFGLEEGDGESDSDEGDY</sequence>
<dbReference type="PANTHER" id="PTHR43433">
    <property type="entry name" value="HYDROLASE, ALPHA/BETA FOLD FAMILY PROTEIN"/>
    <property type="match status" value="1"/>
</dbReference>
<gene>
    <name evidence="2" type="ORF">FB45DRAFT_981329</name>
</gene>
<dbReference type="GO" id="GO:0016787">
    <property type="term" value="F:hydrolase activity"/>
    <property type="evidence" value="ECO:0007669"/>
    <property type="project" value="UniProtKB-KW"/>
</dbReference>
<dbReference type="AlphaFoldDB" id="A0AAD7FFK9"/>
<dbReference type="EMBL" id="JARKIF010000021">
    <property type="protein sequence ID" value="KAJ7617171.1"/>
    <property type="molecule type" value="Genomic_DNA"/>
</dbReference>
<dbReference type="PANTHER" id="PTHR43433:SF5">
    <property type="entry name" value="AB HYDROLASE-1 DOMAIN-CONTAINING PROTEIN"/>
    <property type="match status" value="1"/>
</dbReference>
<organism evidence="2 3">
    <name type="scientific">Roridomyces roridus</name>
    <dbReference type="NCBI Taxonomy" id="1738132"/>
    <lineage>
        <taxon>Eukaryota</taxon>
        <taxon>Fungi</taxon>
        <taxon>Dikarya</taxon>
        <taxon>Basidiomycota</taxon>
        <taxon>Agaricomycotina</taxon>
        <taxon>Agaricomycetes</taxon>
        <taxon>Agaricomycetidae</taxon>
        <taxon>Agaricales</taxon>
        <taxon>Marasmiineae</taxon>
        <taxon>Mycenaceae</taxon>
        <taxon>Roridomyces</taxon>
    </lineage>
</organism>
<evidence type="ECO:0000313" key="2">
    <source>
        <dbReference type="EMBL" id="KAJ7617171.1"/>
    </source>
</evidence>
<evidence type="ECO:0000313" key="3">
    <source>
        <dbReference type="Proteomes" id="UP001221142"/>
    </source>
</evidence>
<dbReference type="InterPro" id="IPR000073">
    <property type="entry name" value="AB_hydrolase_1"/>
</dbReference>
<accession>A0AAD7FFK9</accession>
<proteinExistence type="predicted"/>
<dbReference type="InterPro" id="IPR050471">
    <property type="entry name" value="AB_hydrolase"/>
</dbReference>
<feature type="domain" description="AB hydrolase-1" evidence="1">
    <location>
        <begin position="35"/>
        <end position="180"/>
    </location>
</feature>
<dbReference type="Proteomes" id="UP001221142">
    <property type="component" value="Unassembled WGS sequence"/>
</dbReference>
<dbReference type="Gene3D" id="3.40.50.1820">
    <property type="entry name" value="alpha/beta hydrolase"/>
    <property type="match status" value="1"/>
</dbReference>